<dbReference type="Proteomes" id="UP000192418">
    <property type="component" value="Unassembled WGS sequence"/>
</dbReference>
<gene>
    <name evidence="3" type="ORF">SAMN02746065_11883</name>
</gene>
<dbReference type="PANTHER" id="PTHR35936:SF38">
    <property type="entry name" value="GLUTAMINE-BINDING PERIPLASMIC PROTEIN"/>
    <property type="match status" value="1"/>
</dbReference>
<evidence type="ECO:0000313" key="3">
    <source>
        <dbReference type="EMBL" id="SMC98184.1"/>
    </source>
</evidence>
<evidence type="ECO:0000313" key="4">
    <source>
        <dbReference type="Proteomes" id="UP000192418"/>
    </source>
</evidence>
<dbReference type="PANTHER" id="PTHR35936">
    <property type="entry name" value="MEMBRANE-BOUND LYTIC MUREIN TRANSGLYCOSYLASE F"/>
    <property type="match status" value="1"/>
</dbReference>
<dbReference type="OrthoDB" id="5464962at2"/>
<dbReference type="SUPFAM" id="SSF53850">
    <property type="entry name" value="Periplasmic binding protein-like II"/>
    <property type="match status" value="1"/>
</dbReference>
<feature type="domain" description="Solute-binding protein family 3/N-terminal" evidence="2">
    <location>
        <begin position="36"/>
        <end position="250"/>
    </location>
</feature>
<sequence>MMTKRLIMGYLTISLWLGHCCAFCLPLQLSVGLTVSPYVVTPQNPNEKISGFEVDIVRESLGQKGYEVQFILQPLKRTKLSFKEKKVDGVLTVKKHYPQVKGAFFSHDYITYHNFALTLACNNFKINSVKDLAEKEIIAFQQAKFALGKEFQAMVTENPGYKEIASQKSQIGMFYHKRTEVIIIDDCIFKYYKIKLKNIPTHRAVTFHDIFKPSSYKIAFREKGIRNAFNEGLKELKNSGRYLHIIQSYTEHHPPAEKRNPFAGN</sequence>
<keyword evidence="1" id="KW-0732">Signal</keyword>
<keyword evidence="4" id="KW-1185">Reference proteome</keyword>
<accession>A0A1W2DKY4</accession>
<dbReference type="Gene3D" id="3.40.190.10">
    <property type="entry name" value="Periplasmic binding protein-like II"/>
    <property type="match status" value="2"/>
</dbReference>
<organism evidence="3 4">
    <name type="scientific">Desulfocicer vacuolatum DSM 3385</name>
    <dbReference type="NCBI Taxonomy" id="1121400"/>
    <lineage>
        <taxon>Bacteria</taxon>
        <taxon>Pseudomonadati</taxon>
        <taxon>Thermodesulfobacteriota</taxon>
        <taxon>Desulfobacteria</taxon>
        <taxon>Desulfobacterales</taxon>
        <taxon>Desulfobacteraceae</taxon>
        <taxon>Desulfocicer</taxon>
    </lineage>
</organism>
<dbReference type="RefSeq" id="WP_084070561.1">
    <property type="nucleotide sequence ID" value="NZ_FWXY01000018.1"/>
</dbReference>
<evidence type="ECO:0000256" key="1">
    <source>
        <dbReference type="ARBA" id="ARBA00022729"/>
    </source>
</evidence>
<dbReference type="STRING" id="1121400.SAMN02746065_11883"/>
<dbReference type="InterPro" id="IPR001638">
    <property type="entry name" value="Solute-binding_3/MltF_N"/>
</dbReference>
<proteinExistence type="predicted"/>
<dbReference type="EMBL" id="FWXY01000018">
    <property type="protein sequence ID" value="SMC98184.1"/>
    <property type="molecule type" value="Genomic_DNA"/>
</dbReference>
<reference evidence="3 4" key="1">
    <citation type="submission" date="2017-04" db="EMBL/GenBank/DDBJ databases">
        <authorList>
            <person name="Afonso C.L."/>
            <person name="Miller P.J."/>
            <person name="Scott M.A."/>
            <person name="Spackman E."/>
            <person name="Goraichik I."/>
            <person name="Dimitrov K.M."/>
            <person name="Suarez D.L."/>
            <person name="Swayne D.E."/>
        </authorList>
    </citation>
    <scope>NUCLEOTIDE SEQUENCE [LARGE SCALE GENOMIC DNA]</scope>
    <source>
        <strain evidence="3 4">DSM 3385</strain>
    </source>
</reference>
<dbReference type="Pfam" id="PF00497">
    <property type="entry name" value="SBP_bac_3"/>
    <property type="match status" value="1"/>
</dbReference>
<dbReference type="AlphaFoldDB" id="A0A1W2DKY4"/>
<protein>
    <submittedName>
        <fullName evidence="3">Amino acid ABC transporter substrate-binding protein, PAAT family</fullName>
    </submittedName>
</protein>
<name>A0A1W2DKY4_9BACT</name>
<evidence type="ECO:0000259" key="2">
    <source>
        <dbReference type="Pfam" id="PF00497"/>
    </source>
</evidence>